<feature type="region of interest" description="Disordered" evidence="1">
    <location>
        <begin position="68"/>
        <end position="88"/>
    </location>
</feature>
<gene>
    <name evidence="3" type="ORF">K505DRAFT_394928</name>
</gene>
<keyword evidence="4" id="KW-1185">Reference proteome</keyword>
<evidence type="ECO:0000313" key="4">
    <source>
        <dbReference type="Proteomes" id="UP000799757"/>
    </source>
</evidence>
<dbReference type="Gene3D" id="1.10.10.60">
    <property type="entry name" value="Homeodomain-like"/>
    <property type="match status" value="1"/>
</dbReference>
<feature type="domain" description="HTH psq-type" evidence="2">
    <location>
        <begin position="35"/>
        <end position="71"/>
    </location>
</feature>
<accession>A0A6A6WX46</accession>
<dbReference type="OrthoDB" id="3796492at2759"/>
<evidence type="ECO:0000313" key="3">
    <source>
        <dbReference type="EMBL" id="KAF2788297.1"/>
    </source>
</evidence>
<dbReference type="SUPFAM" id="SSF46689">
    <property type="entry name" value="Homeodomain-like"/>
    <property type="match status" value="1"/>
</dbReference>
<reference evidence="3" key="1">
    <citation type="journal article" date="2020" name="Stud. Mycol.">
        <title>101 Dothideomycetes genomes: a test case for predicting lifestyles and emergence of pathogens.</title>
        <authorList>
            <person name="Haridas S."/>
            <person name="Albert R."/>
            <person name="Binder M."/>
            <person name="Bloem J."/>
            <person name="Labutti K."/>
            <person name="Salamov A."/>
            <person name="Andreopoulos B."/>
            <person name="Baker S."/>
            <person name="Barry K."/>
            <person name="Bills G."/>
            <person name="Bluhm B."/>
            <person name="Cannon C."/>
            <person name="Castanera R."/>
            <person name="Culley D."/>
            <person name="Daum C."/>
            <person name="Ezra D."/>
            <person name="Gonzalez J."/>
            <person name="Henrissat B."/>
            <person name="Kuo A."/>
            <person name="Liang C."/>
            <person name="Lipzen A."/>
            <person name="Lutzoni F."/>
            <person name="Magnuson J."/>
            <person name="Mondo S."/>
            <person name="Nolan M."/>
            <person name="Ohm R."/>
            <person name="Pangilinan J."/>
            <person name="Park H.-J."/>
            <person name="Ramirez L."/>
            <person name="Alfaro M."/>
            <person name="Sun H."/>
            <person name="Tritt A."/>
            <person name="Yoshinaga Y."/>
            <person name="Zwiers L.-H."/>
            <person name="Turgeon B."/>
            <person name="Goodwin S."/>
            <person name="Spatafora J."/>
            <person name="Crous P."/>
            <person name="Grigoriev I."/>
        </authorList>
    </citation>
    <scope>NUCLEOTIDE SEQUENCE</scope>
    <source>
        <strain evidence="3">CBS 109.77</strain>
    </source>
</reference>
<proteinExistence type="predicted"/>
<dbReference type="InterPro" id="IPR007889">
    <property type="entry name" value="HTH_Psq"/>
</dbReference>
<name>A0A6A6WX46_9PLEO</name>
<dbReference type="InterPro" id="IPR009057">
    <property type="entry name" value="Homeodomain-like_sf"/>
</dbReference>
<dbReference type="EMBL" id="MU002228">
    <property type="protein sequence ID" value="KAF2788297.1"/>
    <property type="molecule type" value="Genomic_DNA"/>
</dbReference>
<organism evidence="3 4">
    <name type="scientific">Melanomma pulvis-pyrius CBS 109.77</name>
    <dbReference type="NCBI Taxonomy" id="1314802"/>
    <lineage>
        <taxon>Eukaryota</taxon>
        <taxon>Fungi</taxon>
        <taxon>Dikarya</taxon>
        <taxon>Ascomycota</taxon>
        <taxon>Pezizomycotina</taxon>
        <taxon>Dothideomycetes</taxon>
        <taxon>Pleosporomycetidae</taxon>
        <taxon>Pleosporales</taxon>
        <taxon>Melanommataceae</taxon>
        <taxon>Melanomma</taxon>
    </lineage>
</organism>
<dbReference type="GO" id="GO:0003677">
    <property type="term" value="F:DNA binding"/>
    <property type="evidence" value="ECO:0007669"/>
    <property type="project" value="InterPro"/>
</dbReference>
<evidence type="ECO:0000256" key="1">
    <source>
        <dbReference type="SAM" id="MobiDB-lite"/>
    </source>
</evidence>
<evidence type="ECO:0000259" key="2">
    <source>
        <dbReference type="Pfam" id="PF05225"/>
    </source>
</evidence>
<dbReference type="Pfam" id="PF05225">
    <property type="entry name" value="HTH_psq"/>
    <property type="match status" value="1"/>
</dbReference>
<protein>
    <recommendedName>
        <fullName evidence="2">HTH psq-type domain-containing protein</fullName>
    </recommendedName>
</protein>
<sequence length="88" mass="9949">MLPTQVCCPLLPRPHQHYTTLTMPPPTNAQSTSNEANIQLALQAIKQDATLSVRRAAQLYNVPQRTLNNRRAGIASRRDWKPKSRMLT</sequence>
<dbReference type="Proteomes" id="UP000799757">
    <property type="component" value="Unassembled WGS sequence"/>
</dbReference>
<dbReference type="AlphaFoldDB" id="A0A6A6WX46"/>